<dbReference type="Pfam" id="PF02018">
    <property type="entry name" value="CBM_4_9"/>
    <property type="match status" value="3"/>
</dbReference>
<comment type="pathway">
    <text evidence="2">Glycan degradation; xylan degradation.</text>
</comment>
<dbReference type="InterPro" id="IPR001000">
    <property type="entry name" value="GH10_dom"/>
</dbReference>
<keyword evidence="17" id="KW-1185">Reference proteome</keyword>
<feature type="domain" description="Fibronectin type-III" evidence="14">
    <location>
        <begin position="1225"/>
        <end position="1314"/>
    </location>
</feature>
<dbReference type="InterPro" id="IPR017853">
    <property type="entry name" value="GH"/>
</dbReference>
<evidence type="ECO:0000313" key="16">
    <source>
        <dbReference type="EMBL" id="TLS49274.1"/>
    </source>
</evidence>
<evidence type="ECO:0000256" key="11">
    <source>
        <dbReference type="PROSITE-ProRule" id="PRU10061"/>
    </source>
</evidence>
<evidence type="ECO:0000256" key="1">
    <source>
        <dbReference type="ARBA" id="ARBA00000681"/>
    </source>
</evidence>
<dbReference type="GO" id="GO:0031176">
    <property type="term" value="F:endo-1,4-beta-xylanase activity"/>
    <property type="evidence" value="ECO:0007669"/>
    <property type="project" value="UniProtKB-EC"/>
</dbReference>
<evidence type="ECO:0000256" key="3">
    <source>
        <dbReference type="ARBA" id="ARBA00007495"/>
    </source>
</evidence>
<keyword evidence="10 12" id="KW-0624">Polysaccharide degradation</keyword>
<evidence type="ECO:0000259" key="14">
    <source>
        <dbReference type="PROSITE" id="PS50853"/>
    </source>
</evidence>
<dbReference type="PANTHER" id="PTHR31490:SF90">
    <property type="entry name" value="ENDO-1,4-BETA-XYLANASE A"/>
    <property type="match status" value="1"/>
</dbReference>
<dbReference type="CDD" id="cd00063">
    <property type="entry name" value="FN3"/>
    <property type="match status" value="1"/>
</dbReference>
<feature type="chain" id="PRO_5024419702" description="Beta-xylanase" evidence="13">
    <location>
        <begin position="35"/>
        <end position="1314"/>
    </location>
</feature>
<comment type="catalytic activity">
    <reaction evidence="1 12">
        <text>Endohydrolysis of (1-&gt;4)-beta-D-xylosidic linkages in xylans.</text>
        <dbReference type="EC" id="3.2.1.8"/>
    </reaction>
</comment>
<feature type="active site" description="Nucleophile" evidence="11">
    <location>
        <position position="765"/>
    </location>
</feature>
<accession>A0A5R9G898</accession>
<feature type="signal peptide" evidence="13">
    <location>
        <begin position="1"/>
        <end position="34"/>
    </location>
</feature>
<dbReference type="SUPFAM" id="SSF49265">
    <property type="entry name" value="Fibronectin type III"/>
    <property type="match status" value="1"/>
</dbReference>
<keyword evidence="8 12" id="KW-0119">Carbohydrate metabolism</keyword>
<dbReference type="PROSITE" id="PS51760">
    <property type="entry name" value="GH10_2"/>
    <property type="match status" value="1"/>
</dbReference>
<keyword evidence="6" id="KW-0677">Repeat</keyword>
<evidence type="ECO:0000256" key="2">
    <source>
        <dbReference type="ARBA" id="ARBA00004851"/>
    </source>
</evidence>
<evidence type="ECO:0000256" key="6">
    <source>
        <dbReference type="ARBA" id="ARBA00022737"/>
    </source>
</evidence>
<dbReference type="PANTHER" id="PTHR31490">
    <property type="entry name" value="GLYCOSYL HYDROLASE"/>
    <property type="match status" value="1"/>
</dbReference>
<proteinExistence type="inferred from homology"/>
<dbReference type="Gene3D" id="3.20.20.80">
    <property type="entry name" value="Glycosidases"/>
    <property type="match status" value="1"/>
</dbReference>
<evidence type="ECO:0000256" key="9">
    <source>
        <dbReference type="ARBA" id="ARBA00023295"/>
    </source>
</evidence>
<protein>
    <recommendedName>
        <fullName evidence="12">Beta-xylanase</fullName>
        <ecNumber evidence="12">3.2.1.8</ecNumber>
    </recommendedName>
</protein>
<dbReference type="PRINTS" id="PR00134">
    <property type="entry name" value="GLHYDRLASE10"/>
</dbReference>
<feature type="domain" description="GH10" evidence="15">
    <location>
        <begin position="520"/>
        <end position="862"/>
    </location>
</feature>
<dbReference type="GO" id="GO:0045493">
    <property type="term" value="P:xylan catabolic process"/>
    <property type="evidence" value="ECO:0007669"/>
    <property type="project" value="UniProtKB-UniPathway"/>
</dbReference>
<dbReference type="UniPathway" id="UPA00114"/>
<dbReference type="InterPro" id="IPR008979">
    <property type="entry name" value="Galactose-bd-like_sf"/>
</dbReference>
<dbReference type="SMART" id="SM00633">
    <property type="entry name" value="Glyco_10"/>
    <property type="match status" value="1"/>
</dbReference>
<dbReference type="SUPFAM" id="SSF51445">
    <property type="entry name" value="(Trans)glycosidases"/>
    <property type="match status" value="1"/>
</dbReference>
<dbReference type="InterPro" id="IPR010502">
    <property type="entry name" value="Carb-bd_dom_fam9"/>
</dbReference>
<organism evidence="16 17">
    <name type="scientific">Paenibacillus antri</name>
    <dbReference type="NCBI Taxonomy" id="2582848"/>
    <lineage>
        <taxon>Bacteria</taxon>
        <taxon>Bacillati</taxon>
        <taxon>Bacillota</taxon>
        <taxon>Bacilli</taxon>
        <taxon>Bacillales</taxon>
        <taxon>Paenibacillaceae</taxon>
        <taxon>Paenibacillus</taxon>
    </lineage>
</organism>
<dbReference type="InterPro" id="IPR036116">
    <property type="entry name" value="FN3_sf"/>
</dbReference>
<evidence type="ECO:0000313" key="17">
    <source>
        <dbReference type="Proteomes" id="UP000309676"/>
    </source>
</evidence>
<dbReference type="InterPro" id="IPR013783">
    <property type="entry name" value="Ig-like_fold"/>
</dbReference>
<dbReference type="SUPFAM" id="SSF49785">
    <property type="entry name" value="Galactose-binding domain-like"/>
    <property type="match status" value="3"/>
</dbReference>
<dbReference type="InterPro" id="IPR031158">
    <property type="entry name" value="GH10_AS"/>
</dbReference>
<evidence type="ECO:0000256" key="13">
    <source>
        <dbReference type="SAM" id="SignalP"/>
    </source>
</evidence>
<dbReference type="Gene3D" id="2.60.120.260">
    <property type="entry name" value="Galactose-binding domain-like"/>
    <property type="match status" value="3"/>
</dbReference>
<dbReference type="Proteomes" id="UP000309676">
    <property type="component" value="Unassembled WGS sequence"/>
</dbReference>
<dbReference type="Gene3D" id="2.60.40.10">
    <property type="entry name" value="Immunoglobulins"/>
    <property type="match status" value="1"/>
</dbReference>
<name>A0A5R9G898_9BACL</name>
<comment type="caution">
    <text evidence="16">The sequence shown here is derived from an EMBL/GenBank/DDBJ whole genome shotgun (WGS) entry which is preliminary data.</text>
</comment>
<dbReference type="CDD" id="cd00005">
    <property type="entry name" value="CBM9_like_1"/>
    <property type="match status" value="1"/>
</dbReference>
<keyword evidence="5 13" id="KW-0732">Signal</keyword>
<dbReference type="Pfam" id="PF06452">
    <property type="entry name" value="CBM9_1"/>
    <property type="match status" value="3"/>
</dbReference>
<evidence type="ECO:0000256" key="12">
    <source>
        <dbReference type="RuleBase" id="RU361174"/>
    </source>
</evidence>
<evidence type="ECO:0000256" key="7">
    <source>
        <dbReference type="ARBA" id="ARBA00022801"/>
    </source>
</evidence>
<evidence type="ECO:0000259" key="15">
    <source>
        <dbReference type="PROSITE" id="PS51760"/>
    </source>
</evidence>
<keyword evidence="9 12" id="KW-0326">Glycosidase</keyword>
<dbReference type="EC" id="3.2.1.8" evidence="12"/>
<sequence length="1314" mass="141443">MLRGKAEMGKKWKGWLPVLLTAALLLPQSGGGPAASAAAAGETVIANEFETGTDGWFARGSETIAASTETAHDGTGSLKTTGRTQSWNGPGTYVDSLVKGATYEFSLYAKLADGSGPAAIRLTVNQEGLPSGDPETYKGIASAQASVSDWIEIKGSFVLDPRASRYQVYVESDSPTASYYIDGFRVKLVAMPTTNAVVLNQSFEDGQLGGWGPLAWGGSGEASIASGVASDGSKSLKLSNRQSRASSLSRDLSGVLRSDRAYDLTFKVRLGEGADTYHLTAKITSGGQDSYNWIIGNTAVDAAAWTTFELKGYEVPSDTTGFLVYLESVDGSTSTADVYLDEFKVVDVTPGAEPEQPGDLDQTGVQASFEDGLGGWVRRFGDGMIEVSSADNHTSGGSKSLLTTASGQYDGPLLNVLGKMHKNHEYNLSAWVKMAPGEEATRLRLSVQSGESAFANVSANATVTDGAWVQLAGKFTLRTTPTVLNAYVETADDDGEPRSFYMDDFALTYVGPVEGPLPIQTGLDSLKDLYADYFDIGAAVEPAQLTGAVAPLLNKHYNAIVAENSMKPGSISPSEGAYNIASAQTIAQYARDHDMRLRFHTLLWHSQGADWMLKDANGNWLAATPENKELVLDRLEAYITKVVAEFADIADSYDVVNEVIDEGRPDGMRDSYWYRLTGKDFIKTAFRAARAADPTAKLYINDYSTHNPRKRDFLYDLVMELKAEGVPIDGVGHQTHINVSGPSIQQISDSIRKFAEAGFDNQITELDISVYTNNSDSYDPIPEDVLIKQGYRYKELFEALVALDEAGQAAGNPNGWISNVTLWGIADDHTWLHNRGTTRQDAPFPFDKRYQAKYAYWGIVEAVKEIVPSKLPIVRKSGTAAYGTPIAGGQADLAWSAVPSMETERAGGFGASFKTLWDEGHLYVRAFVADDVASAGDKLEAFVDDGAIRAFEFPRSGSAATETEGGYVAEFAIPMNAALSAGDLIAFDLRVTHEGVQDGTEHGRNGAIVSWSDPRNIQHQDSNGYGAVALVEAPKLAETGYGTPVVDGELDAVWAHASEQATGVWVEGTSGSTAAFRTLWDERFLYVYAEVADARLSDASANAWEQDSVEIFVDQNNGKSASYQDDDGQYRINFKNVKTVGGHATQDNYASATKLVDGGYVVEAAIRLDAIEPQDGTVIGFDLQVNNDEDGDGTRNSVAMWSDPTGQSYMNASRLGTLRFASLPKPASVQAKAQNHQVVHLKWAEVEGAIGYHVYQAPSADGPFVKATKHPIDDANFVVNRLTSGTTYYYRVTAVHPNGESAPSAIASVRTGQK</sequence>
<dbReference type="GO" id="GO:0030246">
    <property type="term" value="F:carbohydrate binding"/>
    <property type="evidence" value="ECO:0007669"/>
    <property type="project" value="InterPro"/>
</dbReference>
<comment type="similarity">
    <text evidence="3 12">Belongs to the glycosyl hydrolase 10 (cellulase F) family.</text>
</comment>
<evidence type="ECO:0000256" key="4">
    <source>
        <dbReference type="ARBA" id="ARBA00022651"/>
    </source>
</evidence>
<evidence type="ECO:0000256" key="5">
    <source>
        <dbReference type="ARBA" id="ARBA00022729"/>
    </source>
</evidence>
<evidence type="ECO:0000256" key="8">
    <source>
        <dbReference type="ARBA" id="ARBA00023277"/>
    </source>
</evidence>
<dbReference type="EMBL" id="VCIW01000022">
    <property type="protein sequence ID" value="TLS49274.1"/>
    <property type="molecule type" value="Genomic_DNA"/>
</dbReference>
<keyword evidence="7 12" id="KW-0378">Hydrolase</keyword>
<dbReference type="InterPro" id="IPR003961">
    <property type="entry name" value="FN3_dom"/>
</dbReference>
<dbReference type="PROSITE" id="PS00591">
    <property type="entry name" value="GH10_1"/>
    <property type="match status" value="1"/>
</dbReference>
<evidence type="ECO:0000256" key="10">
    <source>
        <dbReference type="ARBA" id="ARBA00023326"/>
    </source>
</evidence>
<dbReference type="PROSITE" id="PS50853">
    <property type="entry name" value="FN3"/>
    <property type="match status" value="1"/>
</dbReference>
<dbReference type="InterPro" id="IPR003305">
    <property type="entry name" value="CenC_carb-bd"/>
</dbReference>
<dbReference type="SUPFAM" id="SSF49344">
    <property type="entry name" value="CBD9-like"/>
    <property type="match status" value="2"/>
</dbReference>
<reference evidence="16 17" key="1">
    <citation type="submission" date="2019-05" db="EMBL/GenBank/DDBJ databases">
        <authorList>
            <person name="Narsing Rao M.P."/>
            <person name="Li W.J."/>
        </authorList>
    </citation>
    <scope>NUCLEOTIDE SEQUENCE [LARGE SCALE GENOMIC DNA]</scope>
    <source>
        <strain evidence="16 17">SYSU_K30003</strain>
    </source>
</reference>
<dbReference type="SMART" id="SM00060">
    <property type="entry name" value="FN3"/>
    <property type="match status" value="2"/>
</dbReference>
<keyword evidence="4" id="KW-0858">Xylan degradation</keyword>
<dbReference type="InterPro" id="IPR044846">
    <property type="entry name" value="GH10"/>
</dbReference>
<gene>
    <name evidence="16" type="ORF">FE782_25800</name>
</gene>
<dbReference type="Gene3D" id="2.60.40.1190">
    <property type="match status" value="2"/>
</dbReference>
<dbReference type="Pfam" id="PF00331">
    <property type="entry name" value="Glyco_hydro_10"/>
    <property type="match status" value="1"/>
</dbReference>